<keyword evidence="3" id="KW-1185">Reference proteome</keyword>
<dbReference type="EMBL" id="WINI01000001">
    <property type="protein sequence ID" value="MQQ99076.1"/>
    <property type="molecule type" value="Genomic_DNA"/>
</dbReference>
<proteinExistence type="predicted"/>
<accession>A0A843YM92</accession>
<feature type="transmembrane region" description="Helical" evidence="1">
    <location>
        <begin position="68"/>
        <end position="88"/>
    </location>
</feature>
<protein>
    <recommendedName>
        <fullName evidence="4">Tetratricopeptide repeat protein</fullName>
    </recommendedName>
</protein>
<evidence type="ECO:0000313" key="3">
    <source>
        <dbReference type="Proteomes" id="UP000451565"/>
    </source>
</evidence>
<reference evidence="2 3" key="1">
    <citation type="submission" date="2019-10" db="EMBL/GenBank/DDBJ databases">
        <title>Glaciimonas soli sp. nov., a psychrophilic bacterium isolated from the forest soil of a high elevation mountain in Taiwan.</title>
        <authorList>
            <person name="Wang L.-T."/>
            <person name="Shieh W.Y."/>
        </authorList>
    </citation>
    <scope>NUCLEOTIDE SEQUENCE [LARGE SCALE GENOMIC DNA]</scope>
    <source>
        <strain evidence="2 3">GS1</strain>
    </source>
</reference>
<feature type="transmembrane region" description="Helical" evidence="1">
    <location>
        <begin position="100"/>
        <end position="120"/>
    </location>
</feature>
<organism evidence="2 3">
    <name type="scientific">Glaciimonas soli</name>
    <dbReference type="NCBI Taxonomy" id="2590999"/>
    <lineage>
        <taxon>Bacteria</taxon>
        <taxon>Pseudomonadati</taxon>
        <taxon>Pseudomonadota</taxon>
        <taxon>Betaproteobacteria</taxon>
        <taxon>Burkholderiales</taxon>
        <taxon>Oxalobacteraceae</taxon>
        <taxon>Glaciimonas</taxon>
    </lineage>
</organism>
<evidence type="ECO:0000256" key="1">
    <source>
        <dbReference type="SAM" id="Phobius"/>
    </source>
</evidence>
<comment type="caution">
    <text evidence="2">The sequence shown here is derived from an EMBL/GenBank/DDBJ whole genome shotgun (WGS) entry which is preliminary data.</text>
</comment>
<dbReference type="InterPro" id="IPR011990">
    <property type="entry name" value="TPR-like_helical_dom_sf"/>
</dbReference>
<dbReference type="SUPFAM" id="SSF48452">
    <property type="entry name" value="TPR-like"/>
    <property type="match status" value="1"/>
</dbReference>
<gene>
    <name evidence="2" type="ORF">GEV47_00055</name>
</gene>
<dbReference type="RefSeq" id="WP_153232696.1">
    <property type="nucleotide sequence ID" value="NZ_WINI01000001.1"/>
</dbReference>
<keyword evidence="1" id="KW-0812">Transmembrane</keyword>
<sequence length="647" mass="71310">MNDASKDVPVSLVASVAGRDDSSFEVTQKFQVRQVPDDAKEYYIRFRISTLKRCREQLGILENAGFPYGELCLAIASITLGAALGAWAGGVKLEAKFTSGFFYIALPCIAVGTFILYVFLRHSSVVDAKKIAKNVLGDLPLIDSHTEPNQDFSKIATSMQDDASTLGTVEKPISTFEITEPAADKGGFDFSDPKVSWNQFDFNTAYFLQINQESGKADLVDQVFQQSPLAEDPHEVLKWSGWKLYCKLEYGMSGQFDALEVLAKDNPGIHDFAAHLGRIYRKYGDNKQAAVWFECAADSCQIKAVSLRLLGDAAEASLISGQKDRANSLANRIREYQANDSDLDRIKLTIERRLLEIGKDDERSIGILERLLELDPTDDNLRFLLGFKYSEMNRHALAALHYGRIDIRKRGGSSWNNLGVALYHIGIPSLSIEAFLASSAHGETLAASNLANQLIPAGFLQQAEDLLDKASITKPYDNAVDTSRSTLNERKSESLKKLEESNKKVTFISDFYKRFGESIVLPHPPIQNGIFEGPEFSVTVSINGDQFLAHGKYVVQANKLLGIVFPAGAQPIPISYEVTIRGNLLGSTMVGNIKKIVVERPPVAPTLLDVQNGTPLLLILSPDGNSLHAMEIEPEVSPSIFSFVRHP</sequence>
<keyword evidence="1" id="KW-0472">Membrane</keyword>
<evidence type="ECO:0008006" key="4">
    <source>
        <dbReference type="Google" id="ProtNLM"/>
    </source>
</evidence>
<name>A0A843YM92_9BURK</name>
<dbReference type="Gene3D" id="1.25.40.10">
    <property type="entry name" value="Tetratricopeptide repeat domain"/>
    <property type="match status" value="1"/>
</dbReference>
<dbReference type="OrthoDB" id="6193797at2"/>
<dbReference type="AlphaFoldDB" id="A0A843YM92"/>
<dbReference type="Proteomes" id="UP000451565">
    <property type="component" value="Unassembled WGS sequence"/>
</dbReference>
<keyword evidence="1" id="KW-1133">Transmembrane helix</keyword>
<evidence type="ECO:0000313" key="2">
    <source>
        <dbReference type="EMBL" id="MQQ99076.1"/>
    </source>
</evidence>